<feature type="compositionally biased region" description="Gly residues" evidence="1">
    <location>
        <begin position="1"/>
        <end position="10"/>
    </location>
</feature>
<comment type="caution">
    <text evidence="2">The sequence shown here is derived from an EMBL/GenBank/DDBJ whole genome shotgun (WGS) entry which is preliminary data.</text>
</comment>
<evidence type="ECO:0000313" key="2">
    <source>
        <dbReference type="EMBL" id="KAK4075228.1"/>
    </source>
</evidence>
<protein>
    <submittedName>
        <fullName evidence="2">Uncharacterized protein</fullName>
    </submittedName>
</protein>
<dbReference type="Proteomes" id="UP001287286">
    <property type="component" value="Unassembled WGS sequence"/>
</dbReference>
<evidence type="ECO:0000256" key="1">
    <source>
        <dbReference type="SAM" id="MobiDB-lite"/>
    </source>
</evidence>
<accession>A0ABR0BG46</accession>
<reference evidence="2 3" key="1">
    <citation type="journal article" date="2024" name="Microbiol. Resour. Announc.">
        <title>Genome annotations for the ascomycete fungi Trichoderma harzianum, Trichoderma aggressivum, and Purpureocillium lilacinum.</title>
        <authorList>
            <person name="Beijen E.P.W."/>
            <person name="Ohm R.A."/>
        </authorList>
    </citation>
    <scope>NUCLEOTIDE SEQUENCE [LARGE SCALE GENOMIC DNA]</scope>
    <source>
        <strain evidence="2 3">CBS 150709</strain>
    </source>
</reference>
<name>A0ABR0BG46_PURLI</name>
<gene>
    <name evidence="2" type="ORF">Purlil1_12739</name>
</gene>
<organism evidence="2 3">
    <name type="scientific">Purpureocillium lilacinum</name>
    <name type="common">Paecilomyces lilacinus</name>
    <dbReference type="NCBI Taxonomy" id="33203"/>
    <lineage>
        <taxon>Eukaryota</taxon>
        <taxon>Fungi</taxon>
        <taxon>Dikarya</taxon>
        <taxon>Ascomycota</taxon>
        <taxon>Pezizomycotina</taxon>
        <taxon>Sordariomycetes</taxon>
        <taxon>Hypocreomycetidae</taxon>
        <taxon>Hypocreales</taxon>
        <taxon>Ophiocordycipitaceae</taxon>
        <taxon>Purpureocillium</taxon>
    </lineage>
</organism>
<dbReference type="EMBL" id="JAWRVI010000127">
    <property type="protein sequence ID" value="KAK4075228.1"/>
    <property type="molecule type" value="Genomic_DNA"/>
</dbReference>
<evidence type="ECO:0000313" key="3">
    <source>
        <dbReference type="Proteomes" id="UP001287286"/>
    </source>
</evidence>
<sequence>MRIVRRGGGIPTKRHRGTDRSGTASSPLSLLLPRYRIKNPPVTLIVISSPFSLPSQSHAKPTVGNDTENGPCMHNLSCPSVPSSPSPLCSHQLPVRIRLANRLAFLAFSWWQAPPGSGDTIAIPEAMMHLYYAGFPRGPTACVSVSPTPLGHLSWDLARPCFTSSSTPAARLATTQYSTTQLRDRSPKRTSLGFLHAPRVFRTHLRTDHIDTNMSLQAGNYASKPTQDAIGRRMYQIITAAPTRQQLIQFGEEVLDWYKNPQVTDDSDMVYQLDTVYSLWEAELPAEGDGDEAFLRMIRSLRVRIAAAASIVRHEE</sequence>
<proteinExistence type="predicted"/>
<feature type="region of interest" description="Disordered" evidence="1">
    <location>
        <begin position="1"/>
        <end position="25"/>
    </location>
</feature>
<keyword evidence="3" id="KW-1185">Reference proteome</keyword>